<gene>
    <name evidence="2" type="ORF">C3F09_11775</name>
</gene>
<evidence type="ECO:0000256" key="1">
    <source>
        <dbReference type="SAM" id="SignalP"/>
    </source>
</evidence>
<evidence type="ECO:0000313" key="2">
    <source>
        <dbReference type="EMBL" id="PWB68380.1"/>
    </source>
</evidence>
<evidence type="ECO:0000313" key="3">
    <source>
        <dbReference type="Proteomes" id="UP000250918"/>
    </source>
</evidence>
<feature type="chain" id="PRO_5032517419" description="DUF5666 domain-containing protein" evidence="1">
    <location>
        <begin position="24"/>
        <end position="410"/>
    </location>
</feature>
<proteinExistence type="predicted"/>
<sequence>MTCNRLAIGIVLGIGVVACAALADETGRVYGRITTSDGDTYEGLIRWDKNEADWVDILNGTKDRDNDSDFERKRRSSRSRRNIKIFGLYLEDVGNGYLLSSAASGIRMGHIRTLEPDGDDAALLTLKSGKTVELSQGSTDIGTNIREIIIEDKNEGEVELSWDDIEKVEMLPTPPGAKSALGERLYGTLTTRAGDQYTGFVCWDMDETMSSDVLEGESRDRSRKIKFDKIAACERYSASACEVTMKTGESMVLRGTNDVDESNRGITISDPAFGDVTVSWGEFDKLEFKPAAAQVTYDRFDGGRPLHGTVYTEDGEKYTGTLRWDDDEEYTWELLNGSYRDAEFQIEFGLIKKIEKQSSRSTMVTVSDGRTFRLRGSNDVDEDNKGIRIKVDGGKEVDVDWEDFAKVEFN</sequence>
<comment type="caution">
    <text evidence="2">The sequence shown here is derived from an EMBL/GenBank/DDBJ whole genome shotgun (WGS) entry which is preliminary data.</text>
</comment>
<keyword evidence="1" id="KW-0732">Signal</keyword>
<dbReference type="PROSITE" id="PS51257">
    <property type="entry name" value="PROKAR_LIPOPROTEIN"/>
    <property type="match status" value="1"/>
</dbReference>
<organism evidence="2 3">
    <name type="scientific">candidate division GN15 bacterium</name>
    <dbReference type="NCBI Taxonomy" id="2072418"/>
    <lineage>
        <taxon>Bacteria</taxon>
        <taxon>candidate division GN15</taxon>
    </lineage>
</organism>
<accession>A0A855X3D8</accession>
<name>A0A855X3D8_9BACT</name>
<feature type="signal peptide" evidence="1">
    <location>
        <begin position="1"/>
        <end position="23"/>
    </location>
</feature>
<evidence type="ECO:0008006" key="4">
    <source>
        <dbReference type="Google" id="ProtNLM"/>
    </source>
</evidence>
<protein>
    <recommendedName>
        <fullName evidence="4">DUF5666 domain-containing protein</fullName>
    </recommendedName>
</protein>
<reference evidence="2 3" key="1">
    <citation type="journal article" date="2018" name="ISME J.">
        <title>A methanotrophic archaeon couples anaerobic oxidation of methane to Fe(III) reduction.</title>
        <authorList>
            <person name="Cai C."/>
            <person name="Leu A.O."/>
            <person name="Xie G.J."/>
            <person name="Guo J."/>
            <person name="Feng Y."/>
            <person name="Zhao J.X."/>
            <person name="Tyson G.W."/>
            <person name="Yuan Z."/>
            <person name="Hu S."/>
        </authorList>
    </citation>
    <scope>NUCLEOTIDE SEQUENCE [LARGE SCALE GENOMIC DNA]</scope>
    <source>
        <strain evidence="2">FeB_12</strain>
    </source>
</reference>
<dbReference type="Proteomes" id="UP000250918">
    <property type="component" value="Unassembled WGS sequence"/>
</dbReference>
<dbReference type="AlphaFoldDB" id="A0A855X3D8"/>
<dbReference type="EMBL" id="PQAP01000203">
    <property type="protein sequence ID" value="PWB68380.1"/>
    <property type="molecule type" value="Genomic_DNA"/>
</dbReference>